<dbReference type="EMBL" id="VSRR010003078">
    <property type="protein sequence ID" value="MPC34549.1"/>
    <property type="molecule type" value="Genomic_DNA"/>
</dbReference>
<comment type="caution">
    <text evidence="1">The sequence shown here is derived from an EMBL/GenBank/DDBJ whole genome shotgun (WGS) entry which is preliminary data.</text>
</comment>
<protein>
    <submittedName>
        <fullName evidence="1">Uncharacterized protein</fullName>
    </submittedName>
</protein>
<gene>
    <name evidence="1" type="ORF">E2C01_027942</name>
</gene>
<evidence type="ECO:0000313" key="2">
    <source>
        <dbReference type="Proteomes" id="UP000324222"/>
    </source>
</evidence>
<organism evidence="1 2">
    <name type="scientific">Portunus trituberculatus</name>
    <name type="common">Swimming crab</name>
    <name type="synonym">Neptunus trituberculatus</name>
    <dbReference type="NCBI Taxonomy" id="210409"/>
    <lineage>
        <taxon>Eukaryota</taxon>
        <taxon>Metazoa</taxon>
        <taxon>Ecdysozoa</taxon>
        <taxon>Arthropoda</taxon>
        <taxon>Crustacea</taxon>
        <taxon>Multicrustacea</taxon>
        <taxon>Malacostraca</taxon>
        <taxon>Eumalacostraca</taxon>
        <taxon>Eucarida</taxon>
        <taxon>Decapoda</taxon>
        <taxon>Pleocyemata</taxon>
        <taxon>Brachyura</taxon>
        <taxon>Eubrachyura</taxon>
        <taxon>Portunoidea</taxon>
        <taxon>Portunidae</taxon>
        <taxon>Portuninae</taxon>
        <taxon>Portunus</taxon>
    </lineage>
</organism>
<dbReference type="Proteomes" id="UP000324222">
    <property type="component" value="Unassembled WGS sequence"/>
</dbReference>
<evidence type="ECO:0000313" key="1">
    <source>
        <dbReference type="EMBL" id="MPC34549.1"/>
    </source>
</evidence>
<name>A0A5B7EN02_PORTR</name>
<keyword evidence="2" id="KW-1185">Reference proteome</keyword>
<proteinExistence type="predicted"/>
<dbReference type="AlphaFoldDB" id="A0A5B7EN02"/>
<reference evidence="1 2" key="1">
    <citation type="submission" date="2019-05" db="EMBL/GenBank/DDBJ databases">
        <title>Another draft genome of Portunus trituberculatus and its Hox gene families provides insights of decapod evolution.</title>
        <authorList>
            <person name="Jeong J.-H."/>
            <person name="Song I."/>
            <person name="Kim S."/>
            <person name="Choi T."/>
            <person name="Kim D."/>
            <person name="Ryu S."/>
            <person name="Kim W."/>
        </authorList>
    </citation>
    <scope>NUCLEOTIDE SEQUENCE [LARGE SCALE GENOMIC DNA]</scope>
    <source>
        <tissue evidence="1">Muscle</tissue>
    </source>
</reference>
<sequence>MLWLSLGKFSVARETECREKIPQQHMHWWEEFCLINWSAKLYLILEVLHAKPVTQWSCSTTSVIHYFLMGMKLK</sequence>
<accession>A0A5B7EN02</accession>